<comment type="caution">
    <text evidence="1">The sequence shown here is derived from an EMBL/GenBank/DDBJ whole genome shotgun (WGS) entry which is preliminary data.</text>
</comment>
<dbReference type="EMBL" id="AWFB01000034">
    <property type="protein sequence ID" value="RAN32279.1"/>
    <property type="molecule type" value="Genomic_DNA"/>
</dbReference>
<evidence type="ECO:0000313" key="1">
    <source>
        <dbReference type="EMBL" id="RAN32279.1"/>
    </source>
</evidence>
<dbReference type="Proteomes" id="UP000249123">
    <property type="component" value="Unassembled WGS sequence"/>
</dbReference>
<sequence length="52" mass="5756">MYPAILSCRGPAYKVIRLNGELLIGRQMPVSCSSRISNIQIAGEQNGKVEHR</sequence>
<protein>
    <submittedName>
        <fullName evidence="1">Uncharacterized protein</fullName>
    </submittedName>
</protein>
<keyword evidence="2" id="KW-1185">Reference proteome</keyword>
<gene>
    <name evidence="1" type="ORF">HY3_02845</name>
</gene>
<organism evidence="1 2">
    <name type="scientific">Hyphomonas pacifica</name>
    <dbReference type="NCBI Taxonomy" id="1280941"/>
    <lineage>
        <taxon>Bacteria</taxon>
        <taxon>Pseudomonadati</taxon>
        <taxon>Pseudomonadota</taxon>
        <taxon>Alphaproteobacteria</taxon>
        <taxon>Hyphomonadales</taxon>
        <taxon>Hyphomonadaceae</taxon>
        <taxon>Hyphomonas</taxon>
    </lineage>
</organism>
<dbReference type="AlphaFoldDB" id="A0A062U1G6"/>
<name>A0A062U1G6_9PROT</name>
<accession>A0A062U1G6</accession>
<reference evidence="1 2" key="1">
    <citation type="submission" date="2013-04" db="EMBL/GenBank/DDBJ databases">
        <title>Hyphomonas sp. T24B3 Genome Sequencing.</title>
        <authorList>
            <person name="Lai Q."/>
            <person name="Shao Z."/>
        </authorList>
    </citation>
    <scope>NUCLEOTIDE SEQUENCE [LARGE SCALE GENOMIC DNA]</scope>
    <source>
        <strain evidence="1 2">T24B3</strain>
    </source>
</reference>
<evidence type="ECO:0000313" key="2">
    <source>
        <dbReference type="Proteomes" id="UP000249123"/>
    </source>
</evidence>
<proteinExistence type="predicted"/>